<dbReference type="SUPFAM" id="SSF142823">
    <property type="entry name" value="ComB-like"/>
    <property type="match status" value="1"/>
</dbReference>
<dbReference type="GO" id="GO:0000287">
    <property type="term" value="F:magnesium ion binding"/>
    <property type="evidence" value="ECO:0007669"/>
    <property type="project" value="UniProtKB-UniRule"/>
</dbReference>
<organism evidence="9 10">
    <name type="scientific">Plebeiibacterium sediminum</name>
    <dbReference type="NCBI Taxonomy" id="2992112"/>
    <lineage>
        <taxon>Bacteria</taxon>
        <taxon>Pseudomonadati</taxon>
        <taxon>Bacteroidota</taxon>
        <taxon>Bacteroidia</taxon>
        <taxon>Marinilabiliales</taxon>
        <taxon>Marinilabiliaceae</taxon>
        <taxon>Plebeiibacterium</taxon>
    </lineage>
</organism>
<keyword evidence="5 8" id="KW-0378">Hydrolase</keyword>
<evidence type="ECO:0000256" key="6">
    <source>
        <dbReference type="ARBA" id="ARBA00022842"/>
    </source>
</evidence>
<dbReference type="Gene3D" id="3.90.1560.10">
    <property type="entry name" value="ComB-like"/>
    <property type="match status" value="1"/>
</dbReference>
<evidence type="ECO:0000256" key="1">
    <source>
        <dbReference type="ARBA" id="ARBA00001946"/>
    </source>
</evidence>
<dbReference type="AlphaFoldDB" id="A0AAE3M678"/>
<dbReference type="InterPro" id="IPR036702">
    <property type="entry name" value="ComB-like_sf"/>
</dbReference>
<evidence type="ECO:0000313" key="9">
    <source>
        <dbReference type="EMBL" id="MCW3787838.1"/>
    </source>
</evidence>
<dbReference type="HAMAP" id="MF_00490">
    <property type="entry name" value="ComB"/>
    <property type="match status" value="1"/>
</dbReference>
<dbReference type="InterPro" id="IPR005238">
    <property type="entry name" value="ComB-like"/>
</dbReference>
<reference evidence="9" key="1">
    <citation type="submission" date="2022-10" db="EMBL/GenBank/DDBJ databases">
        <authorList>
            <person name="Yu W.X."/>
        </authorList>
    </citation>
    <scope>NUCLEOTIDE SEQUENCE</scope>
    <source>
        <strain evidence="9">AAT</strain>
    </source>
</reference>
<evidence type="ECO:0000256" key="8">
    <source>
        <dbReference type="HAMAP-Rule" id="MF_00490"/>
    </source>
</evidence>
<keyword evidence="10" id="KW-1185">Reference proteome</keyword>
<dbReference type="GO" id="GO:0050545">
    <property type="term" value="F:sulfopyruvate decarboxylase activity"/>
    <property type="evidence" value="ECO:0007669"/>
    <property type="project" value="TreeGrafter"/>
</dbReference>
<keyword evidence="6 8" id="KW-0460">Magnesium</keyword>
<evidence type="ECO:0000256" key="5">
    <source>
        <dbReference type="ARBA" id="ARBA00022801"/>
    </source>
</evidence>
<comment type="cofactor">
    <cofactor evidence="1 8">
        <name>Mg(2+)</name>
        <dbReference type="ChEBI" id="CHEBI:18420"/>
    </cofactor>
</comment>
<dbReference type="PANTHER" id="PTHR37311:SF1">
    <property type="entry name" value="2-PHOSPHOSULFOLACTATE PHOSPHATASE-RELATED"/>
    <property type="match status" value="1"/>
</dbReference>
<comment type="caution">
    <text evidence="9">The sequence shown here is derived from an EMBL/GenBank/DDBJ whole genome shotgun (WGS) entry which is preliminary data.</text>
</comment>
<evidence type="ECO:0000256" key="4">
    <source>
        <dbReference type="ARBA" id="ARBA00021948"/>
    </source>
</evidence>
<dbReference type="EC" id="3.1.3.71" evidence="3 8"/>
<dbReference type="EMBL" id="JAPDPJ010000037">
    <property type="protein sequence ID" value="MCW3787838.1"/>
    <property type="molecule type" value="Genomic_DNA"/>
</dbReference>
<dbReference type="Proteomes" id="UP001209229">
    <property type="component" value="Unassembled WGS sequence"/>
</dbReference>
<dbReference type="FunFam" id="3.90.1560.10:FF:000001">
    <property type="entry name" value="Probable 2-phosphosulfolactate phosphatase"/>
    <property type="match status" value="1"/>
</dbReference>
<accession>A0AAE3M678</accession>
<evidence type="ECO:0000256" key="7">
    <source>
        <dbReference type="ARBA" id="ARBA00033711"/>
    </source>
</evidence>
<comment type="similarity">
    <text evidence="2 8">Belongs to the ComB family.</text>
</comment>
<evidence type="ECO:0000256" key="3">
    <source>
        <dbReference type="ARBA" id="ARBA00012953"/>
    </source>
</evidence>
<sequence>MKVDIISSAREIFPDRVEGKVVVVIDILRATSVMVTAFANGAKSVVPVMTPEEAFEIKEQLSADQVVLGGEREAMPIAGFDYGNSPLSYVPEVIKNKSLVITTTNGTRAILNSQKAVKLYIGAFINDKAIVDVLKGEKEVVLVASGSYDEFTIEDSLCAGKLAYDLQKQYGAELTDVSIAMSNLYRLNCDDIHKLVSQGAHYKRLKSMGFFKDLDYCFKSDLFQVVPEYKNGTIQLKSLVS</sequence>
<protein>
    <recommendedName>
        <fullName evidence="4 8">Probable 2-phosphosulfolactate phosphatase</fullName>
        <ecNumber evidence="3 8">3.1.3.71</ecNumber>
    </recommendedName>
</protein>
<evidence type="ECO:0000313" key="10">
    <source>
        <dbReference type="Proteomes" id="UP001209229"/>
    </source>
</evidence>
<dbReference type="GO" id="GO:0050532">
    <property type="term" value="F:2-phosphosulfolactate phosphatase activity"/>
    <property type="evidence" value="ECO:0007669"/>
    <property type="project" value="UniProtKB-UniRule"/>
</dbReference>
<evidence type="ECO:0000256" key="2">
    <source>
        <dbReference type="ARBA" id="ARBA00009997"/>
    </source>
</evidence>
<gene>
    <name evidence="8" type="primary">comB</name>
    <name evidence="9" type="ORF">OM075_15285</name>
</gene>
<comment type="catalytic activity">
    <reaction evidence="7 8">
        <text>(2R)-O-phospho-3-sulfolactate + H2O = (2R)-3-sulfolactate + phosphate</text>
        <dbReference type="Rhea" id="RHEA:23416"/>
        <dbReference type="ChEBI" id="CHEBI:15377"/>
        <dbReference type="ChEBI" id="CHEBI:15597"/>
        <dbReference type="ChEBI" id="CHEBI:43474"/>
        <dbReference type="ChEBI" id="CHEBI:58738"/>
        <dbReference type="EC" id="3.1.3.71"/>
    </reaction>
</comment>
<dbReference type="RefSeq" id="WP_301191402.1">
    <property type="nucleotide sequence ID" value="NZ_JAPDPJ010000037.1"/>
</dbReference>
<proteinExistence type="inferred from homology"/>
<dbReference type="PANTHER" id="PTHR37311">
    <property type="entry name" value="2-PHOSPHOSULFOLACTATE PHOSPHATASE-RELATED"/>
    <property type="match status" value="1"/>
</dbReference>
<dbReference type="Pfam" id="PF04029">
    <property type="entry name" value="2-ph_phosp"/>
    <property type="match status" value="1"/>
</dbReference>
<name>A0AAE3M678_9BACT</name>